<dbReference type="CDD" id="cd17535">
    <property type="entry name" value="REC_NarL-like"/>
    <property type="match status" value="1"/>
</dbReference>
<comment type="caution">
    <text evidence="7">The sequence shown here is derived from an EMBL/GenBank/DDBJ whole genome shotgun (WGS) entry which is preliminary data.</text>
</comment>
<feature type="domain" description="Response regulatory" evidence="6">
    <location>
        <begin position="5"/>
        <end position="121"/>
    </location>
</feature>
<feature type="domain" description="HTH luxR-type" evidence="5">
    <location>
        <begin position="170"/>
        <end position="235"/>
    </location>
</feature>
<dbReference type="InterPro" id="IPR000792">
    <property type="entry name" value="Tscrpt_reg_LuxR_C"/>
</dbReference>
<dbReference type="InterPro" id="IPR011006">
    <property type="entry name" value="CheY-like_superfamily"/>
</dbReference>
<evidence type="ECO:0000256" key="4">
    <source>
        <dbReference type="ARBA" id="ARBA00023163"/>
    </source>
</evidence>
<evidence type="ECO:0000259" key="5">
    <source>
        <dbReference type="PROSITE" id="PS50043"/>
    </source>
</evidence>
<dbReference type="PRINTS" id="PR00038">
    <property type="entry name" value="HTHLUXR"/>
</dbReference>
<proteinExistence type="predicted"/>
<evidence type="ECO:0000313" key="7">
    <source>
        <dbReference type="EMBL" id="OIQ98591.1"/>
    </source>
</evidence>
<dbReference type="PROSITE" id="PS50043">
    <property type="entry name" value="HTH_LUXR_2"/>
    <property type="match status" value="1"/>
</dbReference>
<evidence type="ECO:0000259" key="6">
    <source>
        <dbReference type="PROSITE" id="PS50110"/>
    </source>
</evidence>
<dbReference type="GO" id="GO:0000160">
    <property type="term" value="P:phosphorelay signal transduction system"/>
    <property type="evidence" value="ECO:0007669"/>
    <property type="project" value="InterPro"/>
</dbReference>
<dbReference type="SMART" id="SM00448">
    <property type="entry name" value="REC"/>
    <property type="match status" value="1"/>
</dbReference>
<dbReference type="PANTHER" id="PTHR43214:SF41">
    <property type="entry name" value="NITRATE_NITRITE RESPONSE REGULATOR PROTEIN NARP"/>
    <property type="match status" value="1"/>
</dbReference>
<protein>
    <submittedName>
        <fullName evidence="7">Transcriptional regulatory protein DegU</fullName>
    </submittedName>
</protein>
<keyword evidence="1" id="KW-0597">Phosphoprotein</keyword>
<reference evidence="7" key="1">
    <citation type="submission" date="2016-10" db="EMBL/GenBank/DDBJ databases">
        <title>Sequence of Gallionella enrichment culture.</title>
        <authorList>
            <person name="Poehlein A."/>
            <person name="Muehling M."/>
            <person name="Daniel R."/>
        </authorList>
    </citation>
    <scope>NUCLEOTIDE SEQUENCE</scope>
</reference>
<dbReference type="Gene3D" id="3.40.50.2300">
    <property type="match status" value="1"/>
</dbReference>
<gene>
    <name evidence="7" type="primary">degU_15</name>
    <name evidence="7" type="ORF">GALL_194160</name>
</gene>
<organism evidence="7">
    <name type="scientific">mine drainage metagenome</name>
    <dbReference type="NCBI Taxonomy" id="410659"/>
    <lineage>
        <taxon>unclassified sequences</taxon>
        <taxon>metagenomes</taxon>
        <taxon>ecological metagenomes</taxon>
    </lineage>
</organism>
<keyword evidence="4" id="KW-0804">Transcription</keyword>
<accession>A0A1J5S368</accession>
<evidence type="ECO:0000256" key="1">
    <source>
        <dbReference type="ARBA" id="ARBA00022553"/>
    </source>
</evidence>
<dbReference type="PROSITE" id="PS50110">
    <property type="entry name" value="RESPONSE_REGULATORY"/>
    <property type="match status" value="1"/>
</dbReference>
<dbReference type="CDD" id="cd06170">
    <property type="entry name" value="LuxR_C_like"/>
    <property type="match status" value="1"/>
</dbReference>
<dbReference type="GO" id="GO:0006355">
    <property type="term" value="P:regulation of DNA-templated transcription"/>
    <property type="evidence" value="ECO:0007669"/>
    <property type="project" value="InterPro"/>
</dbReference>
<name>A0A1J5S368_9ZZZZ</name>
<dbReference type="GO" id="GO:0003677">
    <property type="term" value="F:DNA binding"/>
    <property type="evidence" value="ECO:0007669"/>
    <property type="project" value="UniProtKB-KW"/>
</dbReference>
<dbReference type="InterPro" id="IPR016032">
    <property type="entry name" value="Sig_transdc_resp-reg_C-effctor"/>
</dbReference>
<dbReference type="AlphaFoldDB" id="A0A1J5S368"/>
<dbReference type="InterPro" id="IPR058245">
    <property type="entry name" value="NreC/VraR/RcsB-like_REC"/>
</dbReference>
<sequence>MKPIRVLIIDDHTLFRSGIKLLLQRQEGFIVVGEAGDGLEGVKRAKQYKPDVVLLDLHMPGTSGLAAIPLLREEVPQAQVLMLTVSEDAEDLIDALHAGARGYLLKNIETDFLLQSIRSAARGESVMSPQMSGRLADAMRAPPQNPPPTPSNCTGCHLNPIQSQPPTTPPAQDLNKLSSREREIIIMLARGVSNKEIARDLDLAESTIKIHVQGILRKLNLTSRVQAAVYAVKNGLVSEA</sequence>
<keyword evidence="2" id="KW-0805">Transcription regulation</keyword>
<evidence type="ECO:0000256" key="2">
    <source>
        <dbReference type="ARBA" id="ARBA00023015"/>
    </source>
</evidence>
<dbReference type="PANTHER" id="PTHR43214">
    <property type="entry name" value="TWO-COMPONENT RESPONSE REGULATOR"/>
    <property type="match status" value="1"/>
</dbReference>
<dbReference type="SMART" id="SM00421">
    <property type="entry name" value="HTH_LUXR"/>
    <property type="match status" value="1"/>
</dbReference>
<evidence type="ECO:0000256" key="3">
    <source>
        <dbReference type="ARBA" id="ARBA00023125"/>
    </source>
</evidence>
<keyword evidence="3" id="KW-0238">DNA-binding</keyword>
<dbReference type="Pfam" id="PF00072">
    <property type="entry name" value="Response_reg"/>
    <property type="match status" value="1"/>
</dbReference>
<dbReference type="EMBL" id="MLJW01000117">
    <property type="protein sequence ID" value="OIQ98591.1"/>
    <property type="molecule type" value="Genomic_DNA"/>
</dbReference>
<dbReference type="SUPFAM" id="SSF52172">
    <property type="entry name" value="CheY-like"/>
    <property type="match status" value="1"/>
</dbReference>
<dbReference type="SUPFAM" id="SSF46894">
    <property type="entry name" value="C-terminal effector domain of the bipartite response regulators"/>
    <property type="match status" value="1"/>
</dbReference>
<dbReference type="InterPro" id="IPR039420">
    <property type="entry name" value="WalR-like"/>
</dbReference>
<dbReference type="InterPro" id="IPR001789">
    <property type="entry name" value="Sig_transdc_resp-reg_receiver"/>
</dbReference>
<dbReference type="Pfam" id="PF00196">
    <property type="entry name" value="GerE"/>
    <property type="match status" value="1"/>
</dbReference>